<feature type="signal peptide" evidence="1">
    <location>
        <begin position="1"/>
        <end position="23"/>
    </location>
</feature>
<feature type="chain" id="PRO_5010999109" description="Porin" evidence="1">
    <location>
        <begin position="24"/>
        <end position="391"/>
    </location>
</feature>
<proteinExistence type="predicted"/>
<dbReference type="KEGG" id="ome:OLMES_5431"/>
<evidence type="ECO:0000313" key="3">
    <source>
        <dbReference type="Proteomes" id="UP000196027"/>
    </source>
</evidence>
<dbReference type="EMBL" id="CP021425">
    <property type="protein sequence ID" value="ARU59411.1"/>
    <property type="molecule type" value="Genomic_DNA"/>
</dbReference>
<dbReference type="Gene3D" id="2.40.160.10">
    <property type="entry name" value="Porin"/>
    <property type="match status" value="1"/>
</dbReference>
<dbReference type="Proteomes" id="UP000196027">
    <property type="component" value="Chromosome"/>
</dbReference>
<dbReference type="AlphaFoldDB" id="A0A1Y0IG00"/>
<evidence type="ECO:0000256" key="1">
    <source>
        <dbReference type="SAM" id="SignalP"/>
    </source>
</evidence>
<keyword evidence="1" id="KW-0732">Signal</keyword>
<dbReference type="RefSeq" id="WP_087464090.1">
    <property type="nucleotide sequence ID" value="NZ_CP021425.1"/>
</dbReference>
<protein>
    <recommendedName>
        <fullName evidence="4">Porin</fullName>
    </recommendedName>
</protein>
<dbReference type="OrthoDB" id="197869at2"/>
<evidence type="ECO:0000313" key="2">
    <source>
        <dbReference type="EMBL" id="ARU59411.1"/>
    </source>
</evidence>
<accession>A0A1Y0IG00</accession>
<name>A0A1Y0IG00_9GAMM</name>
<dbReference type="SUPFAM" id="SSF56935">
    <property type="entry name" value="Porins"/>
    <property type="match status" value="1"/>
</dbReference>
<organism evidence="2 3">
    <name type="scientific">Oleiphilus messinensis</name>
    <dbReference type="NCBI Taxonomy" id="141451"/>
    <lineage>
        <taxon>Bacteria</taxon>
        <taxon>Pseudomonadati</taxon>
        <taxon>Pseudomonadota</taxon>
        <taxon>Gammaproteobacteria</taxon>
        <taxon>Oceanospirillales</taxon>
        <taxon>Oleiphilaceae</taxon>
        <taxon>Oleiphilus</taxon>
    </lineage>
</organism>
<gene>
    <name evidence="2" type="ORF">OLMES_5431</name>
</gene>
<reference evidence="2 3" key="1">
    <citation type="submission" date="2017-05" db="EMBL/GenBank/DDBJ databases">
        <title>Genomic insights into alkan degradation activity of Oleiphilus messinensis.</title>
        <authorList>
            <person name="Kozyavkin S.A."/>
            <person name="Slesarev A.I."/>
            <person name="Golyshin P.N."/>
            <person name="Korzhenkov A."/>
            <person name="Golyshina O.N."/>
            <person name="Toshchakov S.V."/>
        </authorList>
    </citation>
    <scope>NUCLEOTIDE SEQUENCE [LARGE SCALE GENOMIC DNA]</scope>
    <source>
        <strain evidence="2 3">ME102</strain>
    </source>
</reference>
<evidence type="ECO:0008006" key="4">
    <source>
        <dbReference type="Google" id="ProtNLM"/>
    </source>
</evidence>
<keyword evidence="3" id="KW-1185">Reference proteome</keyword>
<sequence>MKKNNYWCAALVPLLCLSQQTQAVDIRWSGFGSLVGGVVVSDETLPNGKTTEYLTDPTMSDESSAYYQDTISFKPDTSFGLQIDADLTEGLHATAQLVTRGGNDFQTGLEWLYASYNITPNLIGRIGRQRLPFYNYSDYQEVAYAYHWIRPPIEVYGEGLVSFEGISTYYTNSLGYWDLELQFYYGDGEEEGSEVGRVNIENFVGWAGTATYDWFKVRVSTHHGEVWVEGTPLNERDNAAEESFFSSLGFFVDKGRWMLGTEVTYMRLGDSIQSVYDNSTFDERLSWMITGGVRFGKVMPHITLSNREITVTPEGFGPLGPVYANQKVSSQSLNLGVRWDFHPKAALKMDYTHRVDNSDDVFVKGPAGLPQFAAGKALEVDVLAFGLDFIF</sequence>
<dbReference type="InterPro" id="IPR023614">
    <property type="entry name" value="Porin_dom_sf"/>
</dbReference>